<keyword evidence="3" id="KW-1185">Reference proteome</keyword>
<proteinExistence type="predicted"/>
<gene>
    <name evidence="2" type="ORF">HAX54_038748</name>
</gene>
<evidence type="ECO:0000313" key="3">
    <source>
        <dbReference type="Proteomes" id="UP000823775"/>
    </source>
</evidence>
<dbReference type="EMBL" id="JACEIK010000531">
    <property type="protein sequence ID" value="MCD7458624.1"/>
    <property type="molecule type" value="Genomic_DNA"/>
</dbReference>
<feature type="region of interest" description="Disordered" evidence="1">
    <location>
        <begin position="23"/>
        <end position="61"/>
    </location>
</feature>
<evidence type="ECO:0000313" key="2">
    <source>
        <dbReference type="EMBL" id="MCD7458624.1"/>
    </source>
</evidence>
<sequence length="162" mass="19648">MRNKEEEERMRMNSDVKIEKIRAKDEDEEQNMQLKENGPSCGLQNHSMVHKKSTSTTEFERKLRHEKAYELRCQNRENKSKRWRRRAKYAVEGKWPIMRSAKLFYDQFEIKSEKKYQGLFYELMGKYTEHGSIWWSQKLTNYLWNKLKTHSAVSCPTMKITD</sequence>
<organism evidence="2 3">
    <name type="scientific">Datura stramonium</name>
    <name type="common">Jimsonweed</name>
    <name type="synonym">Common thornapple</name>
    <dbReference type="NCBI Taxonomy" id="4076"/>
    <lineage>
        <taxon>Eukaryota</taxon>
        <taxon>Viridiplantae</taxon>
        <taxon>Streptophyta</taxon>
        <taxon>Embryophyta</taxon>
        <taxon>Tracheophyta</taxon>
        <taxon>Spermatophyta</taxon>
        <taxon>Magnoliopsida</taxon>
        <taxon>eudicotyledons</taxon>
        <taxon>Gunneridae</taxon>
        <taxon>Pentapetalae</taxon>
        <taxon>asterids</taxon>
        <taxon>lamiids</taxon>
        <taxon>Solanales</taxon>
        <taxon>Solanaceae</taxon>
        <taxon>Solanoideae</taxon>
        <taxon>Datureae</taxon>
        <taxon>Datura</taxon>
    </lineage>
</organism>
<reference evidence="2 3" key="1">
    <citation type="journal article" date="2021" name="BMC Genomics">
        <title>Datura genome reveals duplications of psychoactive alkaloid biosynthetic genes and high mutation rate following tissue culture.</title>
        <authorList>
            <person name="Rajewski A."/>
            <person name="Carter-House D."/>
            <person name="Stajich J."/>
            <person name="Litt A."/>
        </authorList>
    </citation>
    <scope>NUCLEOTIDE SEQUENCE [LARGE SCALE GENOMIC DNA]</scope>
    <source>
        <strain evidence="2">AR-01</strain>
    </source>
</reference>
<evidence type="ECO:0000256" key="1">
    <source>
        <dbReference type="SAM" id="MobiDB-lite"/>
    </source>
</evidence>
<accession>A0ABS8SI90</accession>
<protein>
    <submittedName>
        <fullName evidence="2">Uncharacterized protein</fullName>
    </submittedName>
</protein>
<name>A0ABS8SI90_DATST</name>
<comment type="caution">
    <text evidence="2">The sequence shown here is derived from an EMBL/GenBank/DDBJ whole genome shotgun (WGS) entry which is preliminary data.</text>
</comment>
<dbReference type="Proteomes" id="UP000823775">
    <property type="component" value="Unassembled WGS sequence"/>
</dbReference>